<dbReference type="Pfam" id="PF01476">
    <property type="entry name" value="LysM"/>
    <property type="match status" value="1"/>
</dbReference>
<dbReference type="STRING" id="53444.AYR59_00920"/>
<evidence type="ECO:0000256" key="2">
    <source>
        <dbReference type="SAM" id="SignalP"/>
    </source>
</evidence>
<dbReference type="RefSeq" id="WP_054646625.1">
    <property type="nucleotide sequence ID" value="NZ_FUXS01000004.1"/>
</dbReference>
<feature type="compositionally biased region" description="Polar residues" evidence="1">
    <location>
        <begin position="141"/>
        <end position="151"/>
    </location>
</feature>
<feature type="compositionally biased region" description="Low complexity" evidence="1">
    <location>
        <begin position="106"/>
        <end position="140"/>
    </location>
</feature>
<feature type="signal peptide" evidence="2">
    <location>
        <begin position="1"/>
        <end position="29"/>
    </location>
</feature>
<evidence type="ECO:0000256" key="1">
    <source>
        <dbReference type="SAM" id="MobiDB-lite"/>
    </source>
</evidence>
<gene>
    <name evidence="4" type="ORF">IV52_GL000176</name>
</gene>
<keyword evidence="2" id="KW-0732">Signal</keyword>
<feature type="domain" description="LysM" evidence="3">
    <location>
        <begin position="31"/>
        <end position="75"/>
    </location>
</feature>
<comment type="caution">
    <text evidence="4">The sequence shown here is derived from an EMBL/GenBank/DDBJ whole genome shotgun (WGS) entry which is preliminary data.</text>
</comment>
<dbReference type="GeneID" id="61249441"/>
<evidence type="ECO:0000313" key="4">
    <source>
        <dbReference type="EMBL" id="KRN80058.1"/>
    </source>
</evidence>
<feature type="chain" id="PRO_5030016793" evidence="2">
    <location>
        <begin position="30"/>
        <end position="220"/>
    </location>
</feature>
<dbReference type="CDD" id="cd00118">
    <property type="entry name" value="LysM"/>
    <property type="match status" value="1"/>
</dbReference>
<dbReference type="PROSITE" id="PS51782">
    <property type="entry name" value="LYSM"/>
    <property type="match status" value="1"/>
</dbReference>
<dbReference type="Gene3D" id="3.10.350.10">
    <property type="entry name" value="LysM domain"/>
    <property type="match status" value="1"/>
</dbReference>
<dbReference type="InterPro" id="IPR036779">
    <property type="entry name" value="LysM_dom_sf"/>
</dbReference>
<dbReference type="InterPro" id="IPR018392">
    <property type="entry name" value="LysM"/>
</dbReference>
<dbReference type="OrthoDB" id="117366at2"/>
<accession>A0A0R2K061</accession>
<protein>
    <submittedName>
        <fullName evidence="4">LysM domain protein</fullName>
    </submittedName>
</protein>
<proteinExistence type="predicted"/>
<keyword evidence="5" id="KW-1185">Reference proteome</keyword>
<name>A0A0R2K061_9LACO</name>
<dbReference type="PATRIC" id="fig|1122148.6.peg.185"/>
<dbReference type="SMART" id="SM00257">
    <property type="entry name" value="LysM"/>
    <property type="match status" value="1"/>
</dbReference>
<reference evidence="4 5" key="1">
    <citation type="journal article" date="2015" name="Genome Announc.">
        <title>Expanding the biotechnology potential of lactobacilli through comparative genomics of 213 strains and associated genera.</title>
        <authorList>
            <person name="Sun Z."/>
            <person name="Harris H.M."/>
            <person name="McCann A."/>
            <person name="Guo C."/>
            <person name="Argimon S."/>
            <person name="Zhang W."/>
            <person name="Yang X."/>
            <person name="Jeffery I.B."/>
            <person name="Cooney J.C."/>
            <person name="Kagawa T.F."/>
            <person name="Liu W."/>
            <person name="Song Y."/>
            <person name="Salvetti E."/>
            <person name="Wrobel A."/>
            <person name="Rasinkangas P."/>
            <person name="Parkhill J."/>
            <person name="Rea M.C."/>
            <person name="O'Sullivan O."/>
            <person name="Ritari J."/>
            <person name="Douillard F.P."/>
            <person name="Paul Ross R."/>
            <person name="Yang R."/>
            <person name="Briner A.E."/>
            <person name="Felis G.E."/>
            <person name="de Vos W.M."/>
            <person name="Barrangou R."/>
            <person name="Klaenhammer T.R."/>
            <person name="Caufield P.W."/>
            <person name="Cui Y."/>
            <person name="Zhang H."/>
            <person name="O'Toole P.W."/>
        </authorList>
    </citation>
    <scope>NUCLEOTIDE SEQUENCE [LARGE SCALE GENOMIC DNA]</scope>
    <source>
        <strain evidence="4 5">DSM 20690</strain>
    </source>
</reference>
<dbReference type="AlphaFoldDB" id="A0A0R2K061"/>
<dbReference type="EMBL" id="JQBT01000012">
    <property type="protein sequence ID" value="KRN80058.1"/>
    <property type="molecule type" value="Genomic_DNA"/>
</dbReference>
<feature type="region of interest" description="Disordered" evidence="1">
    <location>
        <begin position="106"/>
        <end position="151"/>
    </location>
</feature>
<organism evidence="4 5">
    <name type="scientific">Fructilactobacillus lindneri DSM 20690 = JCM 11027</name>
    <dbReference type="NCBI Taxonomy" id="1122148"/>
    <lineage>
        <taxon>Bacteria</taxon>
        <taxon>Bacillati</taxon>
        <taxon>Bacillota</taxon>
        <taxon>Bacilli</taxon>
        <taxon>Lactobacillales</taxon>
        <taxon>Lactobacillaceae</taxon>
        <taxon>Fructilactobacillus</taxon>
    </lineage>
</organism>
<dbReference type="Proteomes" id="UP000051565">
    <property type="component" value="Unassembled WGS sequence"/>
</dbReference>
<evidence type="ECO:0000313" key="5">
    <source>
        <dbReference type="Proteomes" id="UP000051565"/>
    </source>
</evidence>
<evidence type="ECO:0000259" key="3">
    <source>
        <dbReference type="PROSITE" id="PS51782"/>
    </source>
</evidence>
<sequence>MKLKGIKTVAAVAAVSAGVLFAGSQSANASTKITVKSGDTVNKLASQYNVSAQNIAQANKIQDINKIYVGEVFTIGNDGEVQVSNQSTPAPVQAAAPVQQATTQAAPAAKAAPAQTAAPVQKQQVAPAPAKAAAPAAQTTNNSAASTNNDGSLDSIAAVESGNNYNARNGQYIGKYQLSSSYLGGDYSPANQERVARQYAVSRYGSVANAVAYRNSHNYW</sequence>
<dbReference type="SUPFAM" id="SSF54106">
    <property type="entry name" value="LysM domain"/>
    <property type="match status" value="1"/>
</dbReference>